<evidence type="ECO:0000313" key="3">
    <source>
        <dbReference type="Proteomes" id="UP001597102"/>
    </source>
</evidence>
<evidence type="ECO:0000259" key="1">
    <source>
        <dbReference type="Pfam" id="PF20057"/>
    </source>
</evidence>
<evidence type="ECO:0000313" key="2">
    <source>
        <dbReference type="EMBL" id="MFD0986753.1"/>
    </source>
</evidence>
<dbReference type="Proteomes" id="UP001597102">
    <property type="component" value="Unassembled WGS sequence"/>
</dbReference>
<keyword evidence="3" id="KW-1185">Reference proteome</keyword>
<dbReference type="EMBL" id="JBHTJO010000001">
    <property type="protein sequence ID" value="MFD0986753.1"/>
    <property type="molecule type" value="Genomic_DNA"/>
</dbReference>
<accession>A0ABW3J8H9</accession>
<comment type="caution">
    <text evidence="2">The sequence shown here is derived from an EMBL/GenBank/DDBJ whole genome shotgun (WGS) entry which is preliminary data.</text>
</comment>
<feature type="domain" description="DUF6456" evidence="1">
    <location>
        <begin position="115"/>
        <end position="251"/>
    </location>
</feature>
<gene>
    <name evidence="2" type="ORF">ACFQ2F_06540</name>
</gene>
<protein>
    <submittedName>
        <fullName evidence="2">DUF6456 domain-containing protein</fullName>
    </submittedName>
</protein>
<reference evidence="3" key="1">
    <citation type="journal article" date="2019" name="Int. J. Syst. Evol. Microbiol.">
        <title>The Global Catalogue of Microorganisms (GCM) 10K type strain sequencing project: providing services to taxonomists for standard genome sequencing and annotation.</title>
        <authorList>
            <consortium name="The Broad Institute Genomics Platform"/>
            <consortium name="The Broad Institute Genome Sequencing Center for Infectious Disease"/>
            <person name="Wu L."/>
            <person name="Ma J."/>
        </authorList>
    </citation>
    <scope>NUCLEOTIDE SEQUENCE [LARGE SCALE GENOMIC DNA]</scope>
    <source>
        <strain evidence="3">CCUG 61697</strain>
    </source>
</reference>
<dbReference type="InterPro" id="IPR045599">
    <property type="entry name" value="DUF6456"/>
</dbReference>
<sequence>MREAADTASALRKETEAAKLLRALLDETARLAQAEDGLRLTMPGREHSKKADLGTVRYCIAQDWLRPKGKTLLLTDAGRAWLKRLDAGDDAYRRQHQIRRTVDVEIDGVRRPALINDAESPLGWLKNRRDRNGRPLISDAQFEAGERLRSDYTFGHLTPRTTANWGAFAPSAGGRRGPPSDVAGLRDEVLAAKARVGKALEAAGPELAGVLIDVCCELKGLEEAEKAHGWPQRAGKVVLQIALTRLARHYGLISEERKGGGRVRHWGTEDYRPSIERWVGEGE</sequence>
<name>A0ABW3J8H9_9HYPH</name>
<dbReference type="Pfam" id="PF20057">
    <property type="entry name" value="DUF6456"/>
    <property type="match status" value="1"/>
</dbReference>
<dbReference type="RefSeq" id="WP_379087462.1">
    <property type="nucleotide sequence ID" value="NZ_JBHTJO010000001.1"/>
</dbReference>
<organism evidence="2 3">
    <name type="scientific">Methyloligella solikamskensis</name>
    <dbReference type="NCBI Taxonomy" id="1177756"/>
    <lineage>
        <taxon>Bacteria</taxon>
        <taxon>Pseudomonadati</taxon>
        <taxon>Pseudomonadota</taxon>
        <taxon>Alphaproteobacteria</taxon>
        <taxon>Hyphomicrobiales</taxon>
        <taxon>Hyphomicrobiaceae</taxon>
        <taxon>Methyloligella</taxon>
    </lineage>
</organism>
<proteinExistence type="predicted"/>